<comment type="similarity">
    <text evidence="1 2">Belongs to the anti-sigma-factor antagonist family.</text>
</comment>
<dbReference type="SUPFAM" id="SSF52091">
    <property type="entry name" value="SpoIIaa-like"/>
    <property type="match status" value="1"/>
</dbReference>
<dbReference type="Gene3D" id="3.30.750.24">
    <property type="entry name" value="STAS domain"/>
    <property type="match status" value="1"/>
</dbReference>
<comment type="caution">
    <text evidence="5">The sequence shown here is derived from an EMBL/GenBank/DDBJ whole genome shotgun (WGS) entry which is preliminary data.</text>
</comment>
<dbReference type="InterPro" id="IPR036513">
    <property type="entry name" value="STAS_dom_sf"/>
</dbReference>
<evidence type="ECO:0000256" key="2">
    <source>
        <dbReference type="RuleBase" id="RU003749"/>
    </source>
</evidence>
<feature type="compositionally biased region" description="Polar residues" evidence="3">
    <location>
        <begin position="11"/>
        <end position="25"/>
    </location>
</feature>
<dbReference type="InterPro" id="IPR003658">
    <property type="entry name" value="Anti-sigma_ant"/>
</dbReference>
<dbReference type="PANTHER" id="PTHR33495:SF2">
    <property type="entry name" value="ANTI-SIGMA FACTOR ANTAGONIST TM_1081-RELATED"/>
    <property type="match status" value="1"/>
</dbReference>
<gene>
    <name evidence="5" type="ORF">HF577_14155</name>
</gene>
<name>A0ABX1RCW5_9PSEU</name>
<dbReference type="NCBIfam" id="TIGR00377">
    <property type="entry name" value="ant_ant_sig"/>
    <property type="match status" value="1"/>
</dbReference>
<dbReference type="Pfam" id="PF01740">
    <property type="entry name" value="STAS"/>
    <property type="match status" value="1"/>
</dbReference>
<dbReference type="CDD" id="cd07043">
    <property type="entry name" value="STAS_anti-anti-sigma_factors"/>
    <property type="match status" value="1"/>
</dbReference>
<accession>A0ABX1RCW5</accession>
<dbReference type="EMBL" id="JAAXKY010000039">
    <property type="protein sequence ID" value="NMH78223.1"/>
    <property type="molecule type" value="Genomic_DNA"/>
</dbReference>
<protein>
    <recommendedName>
        <fullName evidence="2">Anti-sigma factor antagonist</fullName>
    </recommendedName>
</protein>
<reference evidence="5 6" key="1">
    <citation type="submission" date="2020-04" db="EMBL/GenBank/DDBJ databases">
        <authorList>
            <person name="Klaysubun C."/>
            <person name="Duangmal K."/>
            <person name="Lipun K."/>
        </authorList>
    </citation>
    <scope>NUCLEOTIDE SEQUENCE [LARGE SCALE GENOMIC DNA]</scope>
    <source>
        <strain evidence="5 6">JCM 11839</strain>
    </source>
</reference>
<evidence type="ECO:0000256" key="1">
    <source>
        <dbReference type="ARBA" id="ARBA00009013"/>
    </source>
</evidence>
<evidence type="ECO:0000313" key="6">
    <source>
        <dbReference type="Proteomes" id="UP001296706"/>
    </source>
</evidence>
<evidence type="ECO:0000256" key="3">
    <source>
        <dbReference type="SAM" id="MobiDB-lite"/>
    </source>
</evidence>
<feature type="domain" description="STAS" evidence="4">
    <location>
        <begin position="22"/>
        <end position="131"/>
    </location>
</feature>
<organism evidence="5 6">
    <name type="scientific">Pseudonocardia xinjiangensis</name>
    <dbReference type="NCBI Taxonomy" id="75289"/>
    <lineage>
        <taxon>Bacteria</taxon>
        <taxon>Bacillati</taxon>
        <taxon>Actinomycetota</taxon>
        <taxon>Actinomycetes</taxon>
        <taxon>Pseudonocardiales</taxon>
        <taxon>Pseudonocardiaceae</taxon>
        <taxon>Pseudonocardia</taxon>
    </lineage>
</organism>
<dbReference type="Proteomes" id="UP001296706">
    <property type="component" value="Unassembled WGS sequence"/>
</dbReference>
<dbReference type="PANTHER" id="PTHR33495">
    <property type="entry name" value="ANTI-SIGMA FACTOR ANTAGONIST TM_1081-RELATED-RELATED"/>
    <property type="match status" value="1"/>
</dbReference>
<dbReference type="InterPro" id="IPR002645">
    <property type="entry name" value="STAS_dom"/>
</dbReference>
<evidence type="ECO:0000259" key="4">
    <source>
        <dbReference type="PROSITE" id="PS50801"/>
    </source>
</evidence>
<evidence type="ECO:0000313" key="5">
    <source>
        <dbReference type="EMBL" id="NMH78223.1"/>
    </source>
</evidence>
<sequence length="132" mass="13984">MPDPAPPGSEATASDTASEFLDTTITRPRTGTAVLEVEGEVDTLTAPRFSSAVDELMSSHEPTLVVDLSGVTFLASSGLAVLIQAAHRAEERSARLRLVAATRAVRRPLEITGTDQLFDMHENVHDATGGDD</sequence>
<keyword evidence="6" id="KW-1185">Reference proteome</keyword>
<dbReference type="PROSITE" id="PS50801">
    <property type="entry name" value="STAS"/>
    <property type="match status" value="1"/>
</dbReference>
<proteinExistence type="inferred from homology"/>
<dbReference type="RefSeq" id="WP_169396299.1">
    <property type="nucleotide sequence ID" value="NZ_BAAAJH010000035.1"/>
</dbReference>
<feature type="region of interest" description="Disordered" evidence="3">
    <location>
        <begin position="1"/>
        <end position="25"/>
    </location>
</feature>